<dbReference type="InterPro" id="IPR013538">
    <property type="entry name" value="ASHA1/2-like_C"/>
</dbReference>
<feature type="domain" description="Activator of Hsp90 ATPase homologue 1/2-like C-terminal" evidence="2">
    <location>
        <begin position="28"/>
        <end position="136"/>
    </location>
</feature>
<keyword evidence="4" id="KW-1185">Reference proteome</keyword>
<evidence type="ECO:0000256" key="1">
    <source>
        <dbReference type="ARBA" id="ARBA00006817"/>
    </source>
</evidence>
<comment type="caution">
    <text evidence="3">The sequence shown here is derived from an EMBL/GenBank/DDBJ whole genome shotgun (WGS) entry which is preliminary data.</text>
</comment>
<dbReference type="SUPFAM" id="SSF55961">
    <property type="entry name" value="Bet v1-like"/>
    <property type="match status" value="1"/>
</dbReference>
<gene>
    <name evidence="3" type="ORF">ACFP3V_17175</name>
</gene>
<dbReference type="EMBL" id="JBHSQJ010000070">
    <property type="protein sequence ID" value="MFC5908944.1"/>
    <property type="molecule type" value="Genomic_DNA"/>
</dbReference>
<comment type="similarity">
    <text evidence="1">Belongs to the AHA1 family.</text>
</comment>
<dbReference type="Proteomes" id="UP001596174">
    <property type="component" value="Unassembled WGS sequence"/>
</dbReference>
<organism evidence="3 4">
    <name type="scientific">Streptacidiphilus monticola</name>
    <dbReference type="NCBI Taxonomy" id="2161674"/>
    <lineage>
        <taxon>Bacteria</taxon>
        <taxon>Bacillati</taxon>
        <taxon>Actinomycetota</taxon>
        <taxon>Actinomycetes</taxon>
        <taxon>Kitasatosporales</taxon>
        <taxon>Streptomycetaceae</taxon>
        <taxon>Streptacidiphilus</taxon>
    </lineage>
</organism>
<dbReference type="InterPro" id="IPR023393">
    <property type="entry name" value="START-like_dom_sf"/>
</dbReference>
<dbReference type="Gene3D" id="3.30.530.20">
    <property type="match status" value="1"/>
</dbReference>
<proteinExistence type="inferred from homology"/>
<evidence type="ECO:0000259" key="2">
    <source>
        <dbReference type="Pfam" id="PF08327"/>
    </source>
</evidence>
<dbReference type="CDD" id="cd08899">
    <property type="entry name" value="SRPBCC_CalC_Aha1-like_6"/>
    <property type="match status" value="1"/>
</dbReference>
<reference evidence="4" key="1">
    <citation type="journal article" date="2019" name="Int. J. Syst. Evol. Microbiol.">
        <title>The Global Catalogue of Microorganisms (GCM) 10K type strain sequencing project: providing services to taxonomists for standard genome sequencing and annotation.</title>
        <authorList>
            <consortium name="The Broad Institute Genomics Platform"/>
            <consortium name="The Broad Institute Genome Sequencing Center for Infectious Disease"/>
            <person name="Wu L."/>
            <person name="Ma J."/>
        </authorList>
    </citation>
    <scope>NUCLEOTIDE SEQUENCE [LARGE SCALE GENOMIC DNA]</scope>
    <source>
        <strain evidence="4">JCM 4816</strain>
    </source>
</reference>
<name>A0ABW1G5M1_9ACTN</name>
<evidence type="ECO:0000313" key="3">
    <source>
        <dbReference type="EMBL" id="MFC5908944.1"/>
    </source>
</evidence>
<dbReference type="RefSeq" id="WP_380584326.1">
    <property type="nucleotide sequence ID" value="NZ_JBHSQJ010000070.1"/>
</dbReference>
<evidence type="ECO:0000313" key="4">
    <source>
        <dbReference type="Proteomes" id="UP001596174"/>
    </source>
</evidence>
<protein>
    <submittedName>
        <fullName evidence="3">SRPBCC family protein</fullName>
    </submittedName>
</protein>
<accession>A0ABW1G5M1</accession>
<sequence>MSADETTGSFLELDGRPAVRFSREYDNPVEQVWALVATPHGLAAWFPSPQVELDLKPGGTIRFSGDPHMPESRGTVRAAEPGRLLAFTWGDDELRFELTELGPDQTRLQLVDLLESAQAAARNAAGWELCLRALDARASGAPAPERQPDAWLPLYRAYQAAGFPSGAPVPGLDE</sequence>
<dbReference type="Pfam" id="PF08327">
    <property type="entry name" value="AHSA1"/>
    <property type="match status" value="1"/>
</dbReference>